<feature type="transmembrane region" description="Helical" evidence="7">
    <location>
        <begin position="44"/>
        <end position="64"/>
    </location>
</feature>
<feature type="transmembrane region" description="Helical" evidence="7">
    <location>
        <begin position="168"/>
        <end position="191"/>
    </location>
</feature>
<protein>
    <submittedName>
        <fullName evidence="8">MFS transporter</fullName>
    </submittedName>
</protein>
<keyword evidence="5 7" id="KW-1133">Transmembrane helix</keyword>
<evidence type="ECO:0000256" key="3">
    <source>
        <dbReference type="ARBA" id="ARBA00022475"/>
    </source>
</evidence>
<keyword evidence="4 7" id="KW-0812">Transmembrane</keyword>
<dbReference type="Proteomes" id="UP000663802">
    <property type="component" value="Unassembled WGS sequence"/>
</dbReference>
<comment type="subcellular location">
    <subcellularLocation>
        <location evidence="1">Cell membrane</location>
        <topology evidence="1">Multi-pass membrane protein</topology>
    </subcellularLocation>
</comment>
<gene>
    <name evidence="8" type="ORF">CSC2_12990</name>
</gene>
<evidence type="ECO:0000256" key="5">
    <source>
        <dbReference type="ARBA" id="ARBA00022989"/>
    </source>
</evidence>
<evidence type="ECO:0000313" key="8">
    <source>
        <dbReference type="EMBL" id="GFZ30773.1"/>
    </source>
</evidence>
<feature type="transmembrane region" description="Helical" evidence="7">
    <location>
        <begin position="233"/>
        <end position="251"/>
    </location>
</feature>
<keyword evidence="6 7" id="KW-0472">Membrane</keyword>
<dbReference type="RefSeq" id="WP_206868831.1">
    <property type="nucleotide sequence ID" value="NZ_BMBA01000001.1"/>
</dbReference>
<dbReference type="Pfam" id="PF07690">
    <property type="entry name" value="MFS_1"/>
    <property type="match status" value="1"/>
</dbReference>
<dbReference type="InterPro" id="IPR036259">
    <property type="entry name" value="MFS_trans_sf"/>
</dbReference>
<feature type="transmembrane region" description="Helical" evidence="7">
    <location>
        <begin position="365"/>
        <end position="383"/>
    </location>
</feature>
<dbReference type="CDD" id="cd06173">
    <property type="entry name" value="MFS_MefA_like"/>
    <property type="match status" value="1"/>
</dbReference>
<evidence type="ECO:0000256" key="1">
    <source>
        <dbReference type="ARBA" id="ARBA00004651"/>
    </source>
</evidence>
<evidence type="ECO:0000256" key="2">
    <source>
        <dbReference type="ARBA" id="ARBA00022448"/>
    </source>
</evidence>
<sequence length="419" mass="47650">MNFNLFKNRNFLLYSLGQGISNLGSTMTFYALSLYVLEHTKSSSMFAFILSAKYIPQIFLYPFSGVIVDKIERKKLLIFFDGFRGLFLLLLLFMIYVNGEISLLMIYSIVFTYAIADTFYNPATNSIIPFLFDEKDYIATNSFTSWVQNLSLLVGPILGTAIYSNSGILFVLICDAISFLLVMTFTIFLRFNKISNHIKKSIYLLQDFKQGVNLVFKNKDLLFATLGICSSRFFINPIYTIGLPLIIINLFKAPVYALSITQSFIIVGTLVSPVIVILLTRRFTDAISLKVSRMGKIIPFTILLAAGFNDFSKYLNIHIILLVIYFSVICFLATMFNSSGFVFLNSYFQRRVPNEYLGRFASVRFMFYSVAELLGINFFGLLYGKVEIFYPLLMVLVGAIIEAILLSYVSKQEVINMST</sequence>
<dbReference type="Gene3D" id="1.20.1250.20">
    <property type="entry name" value="MFS general substrate transporter like domains"/>
    <property type="match status" value="1"/>
</dbReference>
<comment type="caution">
    <text evidence="8">The sequence shown here is derived from an EMBL/GenBank/DDBJ whole genome shotgun (WGS) entry which is preliminary data.</text>
</comment>
<feature type="transmembrane region" description="Helical" evidence="7">
    <location>
        <begin position="314"/>
        <end position="344"/>
    </location>
</feature>
<accession>A0ABQ1E7M9</accession>
<dbReference type="PANTHER" id="PTHR43266">
    <property type="entry name" value="MACROLIDE-EFFLUX PROTEIN"/>
    <property type="match status" value="1"/>
</dbReference>
<feature type="transmembrane region" description="Helical" evidence="7">
    <location>
        <begin position="257"/>
        <end position="279"/>
    </location>
</feature>
<evidence type="ECO:0000256" key="4">
    <source>
        <dbReference type="ARBA" id="ARBA00022692"/>
    </source>
</evidence>
<feature type="transmembrane region" description="Helical" evidence="7">
    <location>
        <begin position="291"/>
        <end position="308"/>
    </location>
</feature>
<name>A0ABQ1E7M9_9CLOT</name>
<organism evidence="8 9">
    <name type="scientific">Clostridium zeae</name>
    <dbReference type="NCBI Taxonomy" id="2759022"/>
    <lineage>
        <taxon>Bacteria</taxon>
        <taxon>Bacillati</taxon>
        <taxon>Bacillota</taxon>
        <taxon>Clostridia</taxon>
        <taxon>Eubacteriales</taxon>
        <taxon>Clostridiaceae</taxon>
        <taxon>Clostridium</taxon>
    </lineage>
</organism>
<feature type="transmembrane region" description="Helical" evidence="7">
    <location>
        <begin position="389"/>
        <end position="409"/>
    </location>
</feature>
<evidence type="ECO:0000256" key="6">
    <source>
        <dbReference type="ARBA" id="ARBA00023136"/>
    </source>
</evidence>
<evidence type="ECO:0000313" key="9">
    <source>
        <dbReference type="Proteomes" id="UP000663802"/>
    </source>
</evidence>
<keyword evidence="3" id="KW-1003">Cell membrane</keyword>
<feature type="transmembrane region" description="Helical" evidence="7">
    <location>
        <begin position="12"/>
        <end position="32"/>
    </location>
</feature>
<dbReference type="InterPro" id="IPR011701">
    <property type="entry name" value="MFS"/>
</dbReference>
<reference evidence="8 9" key="1">
    <citation type="journal article" date="2021" name="Int. J. Syst. Evol. Microbiol.">
        <title>Clostridium zeae sp. nov., isolated from corn silage.</title>
        <authorList>
            <person name="Kobayashi H."/>
            <person name="Tanizawa Y."/>
            <person name="Yagura M."/>
            <person name="Sakamoto M."/>
            <person name="Ohkuma M."/>
            <person name="Tohno M."/>
        </authorList>
    </citation>
    <scope>NUCLEOTIDE SEQUENCE [LARGE SCALE GENOMIC DNA]</scope>
    <source>
        <strain evidence="8 9">CSC2</strain>
    </source>
</reference>
<keyword evidence="9" id="KW-1185">Reference proteome</keyword>
<keyword evidence="2" id="KW-0813">Transport</keyword>
<proteinExistence type="predicted"/>
<dbReference type="PANTHER" id="PTHR43266:SF2">
    <property type="entry name" value="MAJOR FACILITATOR SUPERFAMILY (MFS) PROFILE DOMAIN-CONTAINING PROTEIN"/>
    <property type="match status" value="1"/>
</dbReference>
<dbReference type="SUPFAM" id="SSF103473">
    <property type="entry name" value="MFS general substrate transporter"/>
    <property type="match status" value="1"/>
</dbReference>
<dbReference type="EMBL" id="BMBA01000001">
    <property type="protein sequence ID" value="GFZ30773.1"/>
    <property type="molecule type" value="Genomic_DNA"/>
</dbReference>
<evidence type="ECO:0000256" key="7">
    <source>
        <dbReference type="SAM" id="Phobius"/>
    </source>
</evidence>